<name>A0AAV2D8B3_9ROSI</name>
<feature type="compositionally biased region" description="Polar residues" evidence="1">
    <location>
        <begin position="47"/>
        <end position="67"/>
    </location>
</feature>
<reference evidence="2 3" key="1">
    <citation type="submission" date="2024-04" db="EMBL/GenBank/DDBJ databases">
        <authorList>
            <person name="Fracassetti M."/>
        </authorList>
    </citation>
    <scope>NUCLEOTIDE SEQUENCE [LARGE SCALE GENOMIC DNA]</scope>
</reference>
<organism evidence="2 3">
    <name type="scientific">Linum trigynum</name>
    <dbReference type="NCBI Taxonomy" id="586398"/>
    <lineage>
        <taxon>Eukaryota</taxon>
        <taxon>Viridiplantae</taxon>
        <taxon>Streptophyta</taxon>
        <taxon>Embryophyta</taxon>
        <taxon>Tracheophyta</taxon>
        <taxon>Spermatophyta</taxon>
        <taxon>Magnoliopsida</taxon>
        <taxon>eudicotyledons</taxon>
        <taxon>Gunneridae</taxon>
        <taxon>Pentapetalae</taxon>
        <taxon>rosids</taxon>
        <taxon>fabids</taxon>
        <taxon>Malpighiales</taxon>
        <taxon>Linaceae</taxon>
        <taxon>Linum</taxon>
    </lineage>
</organism>
<evidence type="ECO:0000313" key="2">
    <source>
        <dbReference type="EMBL" id="CAL1369181.1"/>
    </source>
</evidence>
<gene>
    <name evidence="2" type="ORF">LTRI10_LOCUS11928</name>
</gene>
<protein>
    <submittedName>
        <fullName evidence="2">Uncharacterized protein</fullName>
    </submittedName>
</protein>
<dbReference type="EMBL" id="OZ034815">
    <property type="protein sequence ID" value="CAL1369181.1"/>
    <property type="molecule type" value="Genomic_DNA"/>
</dbReference>
<dbReference type="AlphaFoldDB" id="A0AAV2D8B3"/>
<sequence length="67" mass="7251">MTAIVTIRVSVQVVGTRNEIIVLPVESIGKIGPNPVEVVAEPDIDSKPQQLQQQTTVSARDSAVNQW</sequence>
<proteinExistence type="predicted"/>
<evidence type="ECO:0000256" key="1">
    <source>
        <dbReference type="SAM" id="MobiDB-lite"/>
    </source>
</evidence>
<dbReference type="Proteomes" id="UP001497516">
    <property type="component" value="Chromosome 2"/>
</dbReference>
<keyword evidence="3" id="KW-1185">Reference proteome</keyword>
<feature type="region of interest" description="Disordered" evidence="1">
    <location>
        <begin position="45"/>
        <end position="67"/>
    </location>
</feature>
<evidence type="ECO:0000313" key="3">
    <source>
        <dbReference type="Proteomes" id="UP001497516"/>
    </source>
</evidence>
<accession>A0AAV2D8B3</accession>